<reference evidence="2" key="1">
    <citation type="submission" date="2017-09" db="EMBL/GenBank/DDBJ databases">
        <title>Depth-based differentiation of microbial function through sediment-hosted aquifers and enrichment of novel symbionts in the deep terrestrial subsurface.</title>
        <authorList>
            <person name="Probst A.J."/>
            <person name="Ladd B."/>
            <person name="Jarett J.K."/>
            <person name="Geller-Mcgrath D.E."/>
            <person name="Sieber C.M.K."/>
            <person name="Emerson J.B."/>
            <person name="Anantharaman K."/>
            <person name="Thomas B.C."/>
            <person name="Malmstrom R."/>
            <person name="Stieglmeier M."/>
            <person name="Klingl A."/>
            <person name="Woyke T."/>
            <person name="Ryan C.M."/>
            <person name="Banfield J.F."/>
        </authorList>
    </citation>
    <scope>NUCLEOTIDE SEQUENCE [LARGE SCALE GENOMIC DNA]</scope>
</reference>
<name>A0A2H0UWI9_9BACT</name>
<protein>
    <recommendedName>
        <fullName evidence="3">HEPN AbiU2-like domain-containing protein</fullName>
    </recommendedName>
</protein>
<sequence length="172" mass="20454">MTNNKFVRIYLNEILYQIQCAKDSFNSQDIDEFTRHHHFLIHCSNVYKILFPTITNKDNEKEKEIKENRNKFLKEYFNNYEKLLIDSSFMKIRNHLEHFNERLDKILIDCRGNVIDKNISIGGPLPIGGIPRDCFLRNIENGKFTLLGDECQIQKLWDSISKIENYIKNNPI</sequence>
<dbReference type="Proteomes" id="UP000230882">
    <property type="component" value="Unassembled WGS sequence"/>
</dbReference>
<evidence type="ECO:0008006" key="3">
    <source>
        <dbReference type="Google" id="ProtNLM"/>
    </source>
</evidence>
<dbReference type="EMBL" id="PFAU01000024">
    <property type="protein sequence ID" value="PIR91177.1"/>
    <property type="molecule type" value="Genomic_DNA"/>
</dbReference>
<comment type="caution">
    <text evidence="1">The sequence shown here is derived from an EMBL/GenBank/DDBJ whole genome shotgun (WGS) entry which is preliminary data.</text>
</comment>
<evidence type="ECO:0000313" key="2">
    <source>
        <dbReference type="Proteomes" id="UP000230882"/>
    </source>
</evidence>
<organism evidence="1 2">
    <name type="scientific">bacterium (Candidatus Gribaldobacteria) CG10_big_fil_rev_8_21_14_0_10_37_46</name>
    <dbReference type="NCBI Taxonomy" id="2014276"/>
    <lineage>
        <taxon>Bacteria</taxon>
        <taxon>Candidatus Gribaldobacteria</taxon>
    </lineage>
</organism>
<dbReference type="AlphaFoldDB" id="A0A2H0UWI9"/>
<proteinExistence type="predicted"/>
<gene>
    <name evidence="1" type="ORF">COU02_00955</name>
</gene>
<evidence type="ECO:0000313" key="1">
    <source>
        <dbReference type="EMBL" id="PIR91177.1"/>
    </source>
</evidence>
<accession>A0A2H0UWI9</accession>